<keyword evidence="2" id="KW-0808">Transferase</keyword>
<feature type="domain" description="N-acetyltransferase" evidence="1">
    <location>
        <begin position="17"/>
        <end position="182"/>
    </location>
</feature>
<dbReference type="Pfam" id="PF13302">
    <property type="entry name" value="Acetyltransf_3"/>
    <property type="match status" value="1"/>
</dbReference>
<dbReference type="Gene3D" id="3.40.630.30">
    <property type="match status" value="1"/>
</dbReference>
<dbReference type="OrthoDB" id="9811523at2"/>
<dbReference type="GO" id="GO:0016747">
    <property type="term" value="F:acyltransferase activity, transferring groups other than amino-acyl groups"/>
    <property type="evidence" value="ECO:0007669"/>
    <property type="project" value="InterPro"/>
</dbReference>
<dbReference type="PANTHER" id="PTHR43792:SF1">
    <property type="entry name" value="N-ACETYLTRANSFERASE DOMAIN-CONTAINING PROTEIN"/>
    <property type="match status" value="1"/>
</dbReference>
<name>A0A163ZL49_9FLAO</name>
<dbReference type="InterPro" id="IPR051531">
    <property type="entry name" value="N-acetyltransferase"/>
</dbReference>
<dbReference type="RefSeq" id="WP_038984573.1">
    <property type="nucleotide sequence ID" value="NZ_JACAKC010000014.1"/>
</dbReference>
<dbReference type="Proteomes" id="UP000076630">
    <property type="component" value="Unassembled WGS sequence"/>
</dbReference>
<dbReference type="PANTHER" id="PTHR43792">
    <property type="entry name" value="GNAT FAMILY, PUTATIVE (AFU_ORTHOLOGUE AFUA_3G00765)-RELATED-RELATED"/>
    <property type="match status" value="1"/>
</dbReference>
<dbReference type="AlphaFoldDB" id="A0A163ZL49"/>
<keyword evidence="3" id="KW-1185">Reference proteome</keyword>
<dbReference type="EMBL" id="LQNU01000049">
    <property type="protein sequence ID" value="KZE81987.1"/>
    <property type="molecule type" value="Genomic_DNA"/>
</dbReference>
<proteinExistence type="predicted"/>
<organism evidence="2 3">
    <name type="scientific">Myroides marinus</name>
    <dbReference type="NCBI Taxonomy" id="703342"/>
    <lineage>
        <taxon>Bacteria</taxon>
        <taxon>Pseudomonadati</taxon>
        <taxon>Bacteroidota</taxon>
        <taxon>Flavobacteriia</taxon>
        <taxon>Flavobacteriales</taxon>
        <taxon>Flavobacteriaceae</taxon>
        <taxon>Myroides</taxon>
    </lineage>
</organism>
<sequence length="184" mass="21206">MLNINFIPFPELETERLVLKRITLMDADTMYTLRSNVTAMQYIPRPLMQTLEDAKKHIQAVDDKINLNECINWGIYLKESDQMIGTIGYPHFQLDHFRSEIGYMILPEYNGKGYMTEALTKAVDYGFSTIKLHSIEALVAPENVGSRRVLEKCGFVKEGHLKENFFFNGIFLDTVIYSKLNKGI</sequence>
<dbReference type="InterPro" id="IPR016181">
    <property type="entry name" value="Acyl_CoA_acyltransferase"/>
</dbReference>
<evidence type="ECO:0000313" key="2">
    <source>
        <dbReference type="EMBL" id="KZE81987.1"/>
    </source>
</evidence>
<reference evidence="2 3" key="1">
    <citation type="submission" date="2016-01" db="EMBL/GenBank/DDBJ databases">
        <title>Whole genome sequencing of Myroides marinus L41.</title>
        <authorList>
            <person name="Hong K.W."/>
        </authorList>
    </citation>
    <scope>NUCLEOTIDE SEQUENCE [LARGE SCALE GENOMIC DNA]</scope>
    <source>
        <strain evidence="2 3">L41</strain>
    </source>
</reference>
<dbReference type="InterPro" id="IPR000182">
    <property type="entry name" value="GNAT_dom"/>
</dbReference>
<dbReference type="PROSITE" id="PS51186">
    <property type="entry name" value="GNAT"/>
    <property type="match status" value="1"/>
</dbReference>
<dbReference type="SUPFAM" id="SSF55729">
    <property type="entry name" value="Acyl-CoA N-acyltransferases (Nat)"/>
    <property type="match status" value="1"/>
</dbReference>
<evidence type="ECO:0000313" key="3">
    <source>
        <dbReference type="Proteomes" id="UP000076630"/>
    </source>
</evidence>
<evidence type="ECO:0000259" key="1">
    <source>
        <dbReference type="PROSITE" id="PS51186"/>
    </source>
</evidence>
<gene>
    <name evidence="2" type="ORF">AV926_07605</name>
</gene>
<accession>A0A163ZL49</accession>
<protein>
    <submittedName>
        <fullName evidence="2">Alanine acetyltransferase</fullName>
    </submittedName>
</protein>
<comment type="caution">
    <text evidence="2">The sequence shown here is derived from an EMBL/GenBank/DDBJ whole genome shotgun (WGS) entry which is preliminary data.</text>
</comment>